<evidence type="ECO:0000256" key="3">
    <source>
        <dbReference type="ARBA" id="ARBA00022801"/>
    </source>
</evidence>
<accession>A0ABU3K4D4</accession>
<gene>
    <name evidence="6" type="ORF">PPG34_02750</name>
</gene>
<name>A0ABU3K4D4_9BACT</name>
<protein>
    <recommendedName>
        <fullName evidence="2">N-acetylmuramoyl-L-alanine amidase</fullName>
        <ecNumber evidence="2">3.5.1.28</ecNumber>
    </recommendedName>
</protein>
<dbReference type="InterPro" id="IPR050695">
    <property type="entry name" value="N-acetylmuramoyl_amidase_3"/>
</dbReference>
<evidence type="ECO:0000259" key="5">
    <source>
        <dbReference type="SMART" id="SM00646"/>
    </source>
</evidence>
<feature type="domain" description="MurNAc-LAA" evidence="5">
    <location>
        <begin position="306"/>
        <end position="457"/>
    </location>
</feature>
<keyword evidence="7" id="KW-1185">Reference proteome</keyword>
<proteinExistence type="predicted"/>
<evidence type="ECO:0000256" key="4">
    <source>
        <dbReference type="SAM" id="MobiDB-lite"/>
    </source>
</evidence>
<comment type="caution">
    <text evidence="6">The sequence shown here is derived from an EMBL/GenBank/DDBJ whole genome shotgun (WGS) entry which is preliminary data.</text>
</comment>
<dbReference type="Gene3D" id="2.60.40.3500">
    <property type="match status" value="1"/>
</dbReference>
<dbReference type="GO" id="GO:0008745">
    <property type="term" value="F:N-acetylmuramoyl-L-alanine amidase activity"/>
    <property type="evidence" value="ECO:0007669"/>
    <property type="project" value="UniProtKB-EC"/>
</dbReference>
<evidence type="ECO:0000256" key="1">
    <source>
        <dbReference type="ARBA" id="ARBA00001561"/>
    </source>
</evidence>
<dbReference type="CDD" id="cd02696">
    <property type="entry name" value="MurNAc-LAA"/>
    <property type="match status" value="1"/>
</dbReference>
<dbReference type="EMBL" id="JAQOUE010000001">
    <property type="protein sequence ID" value="MDT7041252.1"/>
    <property type="molecule type" value="Genomic_DNA"/>
</dbReference>
<keyword evidence="3 6" id="KW-0378">Hydrolase</keyword>
<dbReference type="SUPFAM" id="SSF53187">
    <property type="entry name" value="Zn-dependent exopeptidases"/>
    <property type="match status" value="1"/>
</dbReference>
<feature type="compositionally biased region" description="Polar residues" evidence="4">
    <location>
        <begin position="228"/>
        <end position="237"/>
    </location>
</feature>
<evidence type="ECO:0000256" key="2">
    <source>
        <dbReference type="ARBA" id="ARBA00011901"/>
    </source>
</evidence>
<evidence type="ECO:0000313" key="7">
    <source>
        <dbReference type="Proteomes" id="UP001250932"/>
    </source>
</evidence>
<dbReference type="PANTHER" id="PTHR30404">
    <property type="entry name" value="N-ACETYLMURAMOYL-L-ALANINE AMIDASE"/>
    <property type="match status" value="1"/>
</dbReference>
<reference evidence="6 7" key="1">
    <citation type="journal article" date="2023" name="ISME J.">
        <title>Cultivation and genomic characterization of novel and ubiquitous marine nitrite-oxidizing bacteria from the Nitrospirales.</title>
        <authorList>
            <person name="Mueller A.J."/>
            <person name="Daebeler A."/>
            <person name="Herbold C.W."/>
            <person name="Kirkegaard R.H."/>
            <person name="Daims H."/>
        </authorList>
    </citation>
    <scope>NUCLEOTIDE SEQUENCE [LARGE SCALE GENOMIC DNA]</scope>
    <source>
        <strain evidence="6 7">EB</strain>
    </source>
</reference>
<dbReference type="Gene3D" id="3.40.630.40">
    <property type="entry name" value="Zn-dependent exopeptidases"/>
    <property type="match status" value="1"/>
</dbReference>
<dbReference type="Proteomes" id="UP001250932">
    <property type="component" value="Unassembled WGS sequence"/>
</dbReference>
<feature type="region of interest" description="Disordered" evidence="4">
    <location>
        <begin position="167"/>
        <end position="237"/>
    </location>
</feature>
<evidence type="ECO:0000313" key="6">
    <source>
        <dbReference type="EMBL" id="MDT7041252.1"/>
    </source>
</evidence>
<comment type="catalytic activity">
    <reaction evidence="1">
        <text>Hydrolyzes the link between N-acetylmuramoyl residues and L-amino acid residues in certain cell-wall glycopeptides.</text>
        <dbReference type="EC" id="3.5.1.28"/>
    </reaction>
</comment>
<dbReference type="InterPro" id="IPR002508">
    <property type="entry name" value="MurNAc-LAA_cat"/>
</dbReference>
<dbReference type="Pfam" id="PF01520">
    <property type="entry name" value="Amidase_3"/>
    <property type="match status" value="1"/>
</dbReference>
<dbReference type="PANTHER" id="PTHR30404:SF0">
    <property type="entry name" value="N-ACETYLMURAMOYL-L-ALANINE AMIDASE AMIC"/>
    <property type="match status" value="1"/>
</dbReference>
<sequence length="468" mass="51848">MIHRILISLIIPIGFLLLLPPGVVQHSAHSAISNTSSEHPAPIVVARGTQKSSRKSSPLTVTNVRYHAHKKYTRVVLDLPARAILQESKNDKNQTATIILAKSQLSSRALKKIRHRKFPHAISIFEGSTQTVILTLDLTSLSKYELQTLRKPNRVVVDLYYSKKTPLVTSKRPTPAPKTGSVKAPQKSPAKETPKPSKEPPKTAMSPLEPEASISQNPNPKEADQGTAGPTSPSGNLVKNFKDLVVVIDPGHGGKDPGATGKKGTQEKHITLKIGSYLKELIQSRLGAHVLMTREKDIFLDLEKRVEFANKKKADLFISIHVNSHPQRSIKGLEIYHFGKASDPRALEVAARENGMKLEDDAPPWQFIIADKLNDQKIEQSQTFAWTTNKTLVKALTASYKVKDHGVKTAPFYVLRFTTMPSILAEVAFVSNPDDENRLRSKAFQKQLAEGMYQAIYSYLKTSFPTLS</sequence>
<feature type="compositionally biased region" description="Basic and acidic residues" evidence="4">
    <location>
        <begin position="189"/>
        <end position="201"/>
    </location>
</feature>
<dbReference type="RefSeq" id="WP_313831607.1">
    <property type="nucleotide sequence ID" value="NZ_JAQOUE010000001.1"/>
</dbReference>
<organism evidence="6 7">
    <name type="scientific">Candidatus Nitronereus thalassa</name>
    <dbReference type="NCBI Taxonomy" id="3020898"/>
    <lineage>
        <taxon>Bacteria</taxon>
        <taxon>Pseudomonadati</taxon>
        <taxon>Nitrospirota</taxon>
        <taxon>Nitrospiria</taxon>
        <taxon>Nitrospirales</taxon>
        <taxon>Nitrospiraceae</taxon>
        <taxon>Candidatus Nitronereus</taxon>
    </lineage>
</organism>
<dbReference type="EC" id="3.5.1.28" evidence="2"/>
<dbReference type="SMART" id="SM00646">
    <property type="entry name" value="Ami_3"/>
    <property type="match status" value="1"/>
</dbReference>